<evidence type="ECO:0000259" key="8">
    <source>
        <dbReference type="Pfam" id="PF08281"/>
    </source>
</evidence>
<gene>
    <name evidence="10" type="primary">fecI</name>
    <name evidence="9" type="ORF">Bun01g_35430</name>
    <name evidence="10" type="ORF">ERS417307_03648</name>
    <name evidence="11" type="ORF">ERS852554_02229</name>
</gene>
<name>A0A174N9Q9_BACUN</name>
<dbReference type="GO" id="GO:0006352">
    <property type="term" value="P:DNA-templated transcription initiation"/>
    <property type="evidence" value="ECO:0007669"/>
    <property type="project" value="InterPro"/>
</dbReference>
<dbReference type="EMBL" id="CZBF01000003">
    <property type="protein sequence ID" value="CUP90715.1"/>
    <property type="molecule type" value="Genomic_DNA"/>
</dbReference>
<keyword evidence="2 6" id="KW-0805">Transcription regulation</keyword>
<dbReference type="Proteomes" id="UP000095788">
    <property type="component" value="Unassembled WGS sequence"/>
</dbReference>
<keyword evidence="5 6" id="KW-0804">Transcription</keyword>
<feature type="domain" description="RNA polymerase sigma-70 region 2" evidence="7">
    <location>
        <begin position="39"/>
        <end position="105"/>
    </location>
</feature>
<dbReference type="InterPro" id="IPR013249">
    <property type="entry name" value="RNA_pol_sigma70_r4_t2"/>
</dbReference>
<dbReference type="Proteomes" id="UP000320533">
    <property type="component" value="Chromosome"/>
</dbReference>
<dbReference type="NCBIfam" id="TIGR02985">
    <property type="entry name" value="Sig70_bacteroi1"/>
    <property type="match status" value="1"/>
</dbReference>
<dbReference type="InterPro" id="IPR014327">
    <property type="entry name" value="RNA_pol_sigma70_bacteroid"/>
</dbReference>
<evidence type="ECO:0000256" key="2">
    <source>
        <dbReference type="ARBA" id="ARBA00023015"/>
    </source>
</evidence>
<dbReference type="NCBIfam" id="TIGR02937">
    <property type="entry name" value="sigma70-ECF"/>
    <property type="match status" value="1"/>
</dbReference>
<dbReference type="GO" id="GO:0016987">
    <property type="term" value="F:sigma factor activity"/>
    <property type="evidence" value="ECO:0007669"/>
    <property type="project" value="UniProtKB-KW"/>
</dbReference>
<dbReference type="InterPro" id="IPR007627">
    <property type="entry name" value="RNA_pol_sigma70_r2"/>
</dbReference>
<dbReference type="Proteomes" id="UP000095419">
    <property type="component" value="Unassembled WGS sequence"/>
</dbReference>
<organism evidence="10 12">
    <name type="scientific">Bacteroides uniformis</name>
    <dbReference type="NCBI Taxonomy" id="820"/>
    <lineage>
        <taxon>Bacteria</taxon>
        <taxon>Pseudomonadati</taxon>
        <taxon>Bacteroidota</taxon>
        <taxon>Bacteroidia</taxon>
        <taxon>Bacteroidales</taxon>
        <taxon>Bacteroidaceae</taxon>
        <taxon>Bacteroides</taxon>
    </lineage>
</organism>
<dbReference type="EMBL" id="CYZF01000012">
    <property type="protein sequence ID" value="CUP42835.1"/>
    <property type="molecule type" value="Genomic_DNA"/>
</dbReference>
<evidence type="ECO:0000313" key="13">
    <source>
        <dbReference type="Proteomes" id="UP000095788"/>
    </source>
</evidence>
<dbReference type="AlphaFoldDB" id="A0A174N9Q9"/>
<comment type="similarity">
    <text evidence="1 6">Belongs to the sigma-70 factor family. ECF subfamily.</text>
</comment>
<dbReference type="PANTHER" id="PTHR43133">
    <property type="entry name" value="RNA POLYMERASE ECF-TYPE SIGMA FACTO"/>
    <property type="match status" value="1"/>
</dbReference>
<dbReference type="InterPro" id="IPR036388">
    <property type="entry name" value="WH-like_DNA-bd_sf"/>
</dbReference>
<dbReference type="InterPro" id="IPR000838">
    <property type="entry name" value="RNA_pol_sigma70_ECF_CS"/>
</dbReference>
<reference evidence="9 14" key="2">
    <citation type="submission" date="2019-06" db="EMBL/GenBank/DDBJ databases">
        <title>Complete genome sequence of Bacteroides uniformis NBRC 113350.</title>
        <authorList>
            <person name="Miura T."/>
            <person name="Furukawa M."/>
            <person name="Shimamura M."/>
            <person name="Ohyama Y."/>
            <person name="Yamazoe A."/>
            <person name="Kawasaki H."/>
        </authorList>
    </citation>
    <scope>NUCLEOTIDE SEQUENCE [LARGE SCALE GENOMIC DNA]</scope>
    <source>
        <strain evidence="9 14">NBRC 113350</strain>
    </source>
</reference>
<evidence type="ECO:0000256" key="6">
    <source>
        <dbReference type="RuleBase" id="RU000716"/>
    </source>
</evidence>
<dbReference type="EMBL" id="AP019724">
    <property type="protein sequence ID" value="BBK89173.1"/>
    <property type="molecule type" value="Genomic_DNA"/>
</dbReference>
<dbReference type="SUPFAM" id="SSF88659">
    <property type="entry name" value="Sigma3 and sigma4 domains of RNA polymerase sigma factors"/>
    <property type="match status" value="1"/>
</dbReference>
<dbReference type="GO" id="GO:0003677">
    <property type="term" value="F:DNA binding"/>
    <property type="evidence" value="ECO:0007669"/>
    <property type="project" value="UniProtKB-KW"/>
</dbReference>
<evidence type="ECO:0000313" key="9">
    <source>
        <dbReference type="EMBL" id="BBK89173.1"/>
    </source>
</evidence>
<dbReference type="SUPFAM" id="SSF88946">
    <property type="entry name" value="Sigma2 domain of RNA polymerase sigma factors"/>
    <property type="match status" value="1"/>
</dbReference>
<evidence type="ECO:0000259" key="7">
    <source>
        <dbReference type="Pfam" id="PF04542"/>
    </source>
</evidence>
<evidence type="ECO:0000313" key="10">
    <source>
        <dbReference type="EMBL" id="CUP42835.1"/>
    </source>
</evidence>
<dbReference type="Pfam" id="PF04542">
    <property type="entry name" value="Sigma70_r2"/>
    <property type="match status" value="1"/>
</dbReference>
<dbReference type="Pfam" id="PF08281">
    <property type="entry name" value="Sigma70_r4_2"/>
    <property type="match status" value="1"/>
</dbReference>
<proteinExistence type="inferred from homology"/>
<evidence type="ECO:0000256" key="1">
    <source>
        <dbReference type="ARBA" id="ARBA00010641"/>
    </source>
</evidence>
<dbReference type="PANTHER" id="PTHR43133:SF46">
    <property type="entry name" value="RNA POLYMERASE SIGMA-70 FACTOR ECF SUBFAMILY"/>
    <property type="match status" value="1"/>
</dbReference>
<evidence type="ECO:0000313" key="14">
    <source>
        <dbReference type="Proteomes" id="UP000320533"/>
    </source>
</evidence>
<keyword evidence="3 6" id="KW-0731">Sigma factor</keyword>
<dbReference type="PROSITE" id="PS01063">
    <property type="entry name" value="SIGMA70_ECF"/>
    <property type="match status" value="1"/>
</dbReference>
<reference evidence="12 13" key="1">
    <citation type="submission" date="2015-09" db="EMBL/GenBank/DDBJ databases">
        <authorList>
            <consortium name="Pathogen Informatics"/>
        </authorList>
    </citation>
    <scope>NUCLEOTIDE SEQUENCE [LARGE SCALE GENOMIC DNA]</scope>
    <source>
        <strain evidence="10 12">2789STDY5608791</strain>
        <strain evidence="11 13">2789STDY5834942</strain>
    </source>
</reference>
<evidence type="ECO:0000313" key="12">
    <source>
        <dbReference type="Proteomes" id="UP000095419"/>
    </source>
</evidence>
<evidence type="ECO:0000256" key="3">
    <source>
        <dbReference type="ARBA" id="ARBA00023082"/>
    </source>
</evidence>
<evidence type="ECO:0000313" key="11">
    <source>
        <dbReference type="EMBL" id="CUP90715.1"/>
    </source>
</evidence>
<accession>A0A174N9Q9</accession>
<dbReference type="InterPro" id="IPR039425">
    <property type="entry name" value="RNA_pol_sigma-70-like"/>
</dbReference>
<dbReference type="InterPro" id="IPR013324">
    <property type="entry name" value="RNA_pol_sigma_r3/r4-like"/>
</dbReference>
<evidence type="ECO:0000256" key="4">
    <source>
        <dbReference type="ARBA" id="ARBA00023125"/>
    </source>
</evidence>
<feature type="domain" description="RNA polymerase sigma factor 70 region 4 type 2" evidence="8">
    <location>
        <begin position="137"/>
        <end position="189"/>
    </location>
</feature>
<dbReference type="Gene3D" id="1.10.1740.10">
    <property type="match status" value="1"/>
</dbReference>
<dbReference type="Gene3D" id="1.10.10.10">
    <property type="entry name" value="Winged helix-like DNA-binding domain superfamily/Winged helix DNA-binding domain"/>
    <property type="match status" value="1"/>
</dbReference>
<dbReference type="InterPro" id="IPR014284">
    <property type="entry name" value="RNA_pol_sigma-70_dom"/>
</dbReference>
<protein>
    <recommendedName>
        <fullName evidence="6">RNA polymerase sigma factor</fullName>
    </recommendedName>
</protein>
<evidence type="ECO:0000256" key="5">
    <source>
        <dbReference type="ARBA" id="ARBA00023163"/>
    </source>
</evidence>
<dbReference type="InterPro" id="IPR013325">
    <property type="entry name" value="RNA_pol_sigma_r2"/>
</dbReference>
<keyword evidence="4 6" id="KW-0238">DNA-binding</keyword>
<sequence>MSVKDMLLLQKSKDMVDSTDEKRLLAELGAGSFQAFEKLYHRYSGKLYNFIMRISAGNRYMAEEVVQSTFIRIWEVRGTVDPESSFISFLCTIAKNLLMNMYQRQTVEFVYNEYLMKSGVDRDFRTEEGIDLHFLHEYIDSLADKLPEQRKKIFILSKRQHYTNKEIAEQLGISESTVATQLSLAVKFMRTQLMQNYDAVLALLFVFFVNEV</sequence>
<dbReference type="KEGG" id="bun:Bun01g_35430"/>